<dbReference type="EMBL" id="BAABDQ010000008">
    <property type="protein sequence ID" value="GAA3557696.1"/>
    <property type="molecule type" value="Genomic_DNA"/>
</dbReference>
<dbReference type="Pfam" id="PF00561">
    <property type="entry name" value="Abhydrolase_1"/>
    <property type="match status" value="1"/>
</dbReference>
<protein>
    <recommendedName>
        <fullName evidence="3">AB hydrolase-1 domain-containing protein</fullName>
    </recommendedName>
</protein>
<name>A0ABP6WWA7_9ACTN</name>
<evidence type="ECO:0000313" key="4">
    <source>
        <dbReference type="EMBL" id="GAA3557696.1"/>
    </source>
</evidence>
<dbReference type="InterPro" id="IPR029058">
    <property type="entry name" value="AB_hydrolase_fold"/>
</dbReference>
<dbReference type="PANTHER" id="PTHR22946:SF9">
    <property type="entry name" value="POLYKETIDE TRANSFERASE AF380"/>
    <property type="match status" value="1"/>
</dbReference>
<evidence type="ECO:0000256" key="2">
    <source>
        <dbReference type="ARBA" id="ARBA00038115"/>
    </source>
</evidence>
<dbReference type="InterPro" id="IPR050261">
    <property type="entry name" value="FrsA_esterase"/>
</dbReference>
<evidence type="ECO:0000256" key="1">
    <source>
        <dbReference type="ARBA" id="ARBA00022801"/>
    </source>
</evidence>
<dbReference type="Proteomes" id="UP001500630">
    <property type="component" value="Unassembled WGS sequence"/>
</dbReference>
<evidence type="ECO:0000313" key="5">
    <source>
        <dbReference type="Proteomes" id="UP001500630"/>
    </source>
</evidence>
<sequence>MRASTPAVTFDSGGTTLAGLLHLPAGPGPHPVVLLLQGFPGNERNLDLAQALRAAGYAAIAFHYRGAWGMGGTWSWSNALEDAAAVARTVRAAPFAAAHRLDPTRFALFGHSFGGFVALMTAAADPSVAAAVSVSGFNFGEVSRSLDPGARARYVAAFQEELLALRGTSGEELVGEMERAGERWSLAGLAPRLAGRPVLLIGTAADDVTPAVVHHRPVVKAYADAALEHHEWDSDHALSDHRGRLIETVREFLDRRL</sequence>
<comment type="similarity">
    <text evidence="2">Belongs to the AB hydrolase superfamily. FUS2 hydrolase family.</text>
</comment>
<reference evidence="5" key="1">
    <citation type="journal article" date="2019" name="Int. J. Syst. Evol. Microbiol.">
        <title>The Global Catalogue of Microorganisms (GCM) 10K type strain sequencing project: providing services to taxonomists for standard genome sequencing and annotation.</title>
        <authorList>
            <consortium name="The Broad Institute Genomics Platform"/>
            <consortium name="The Broad Institute Genome Sequencing Center for Infectious Disease"/>
            <person name="Wu L."/>
            <person name="Ma J."/>
        </authorList>
    </citation>
    <scope>NUCLEOTIDE SEQUENCE [LARGE SCALE GENOMIC DNA]</scope>
    <source>
        <strain evidence="5">JCM 17326</strain>
    </source>
</reference>
<comment type="caution">
    <text evidence="4">The sequence shown here is derived from an EMBL/GenBank/DDBJ whole genome shotgun (WGS) entry which is preliminary data.</text>
</comment>
<feature type="domain" description="AB hydrolase-1" evidence="3">
    <location>
        <begin position="31"/>
        <end position="183"/>
    </location>
</feature>
<keyword evidence="5" id="KW-1185">Reference proteome</keyword>
<gene>
    <name evidence="4" type="ORF">GCM10022419_042930</name>
</gene>
<organism evidence="4 5">
    <name type="scientific">Nonomuraea rosea</name>
    <dbReference type="NCBI Taxonomy" id="638574"/>
    <lineage>
        <taxon>Bacteria</taxon>
        <taxon>Bacillati</taxon>
        <taxon>Actinomycetota</taxon>
        <taxon>Actinomycetes</taxon>
        <taxon>Streptosporangiales</taxon>
        <taxon>Streptosporangiaceae</taxon>
        <taxon>Nonomuraea</taxon>
    </lineage>
</organism>
<keyword evidence="1" id="KW-0378">Hydrolase</keyword>
<accession>A0ABP6WWA7</accession>
<dbReference type="Gene3D" id="3.40.50.1820">
    <property type="entry name" value="alpha/beta hydrolase"/>
    <property type="match status" value="1"/>
</dbReference>
<proteinExistence type="inferred from homology"/>
<dbReference type="InterPro" id="IPR000073">
    <property type="entry name" value="AB_hydrolase_1"/>
</dbReference>
<dbReference type="RefSeq" id="WP_345564166.1">
    <property type="nucleotide sequence ID" value="NZ_BAABDQ010000008.1"/>
</dbReference>
<dbReference type="PANTHER" id="PTHR22946">
    <property type="entry name" value="DIENELACTONE HYDROLASE DOMAIN-CONTAINING PROTEIN-RELATED"/>
    <property type="match status" value="1"/>
</dbReference>
<evidence type="ECO:0000259" key="3">
    <source>
        <dbReference type="Pfam" id="PF00561"/>
    </source>
</evidence>
<dbReference type="SUPFAM" id="SSF53474">
    <property type="entry name" value="alpha/beta-Hydrolases"/>
    <property type="match status" value="1"/>
</dbReference>